<dbReference type="InterPro" id="IPR036259">
    <property type="entry name" value="MFS_trans_sf"/>
</dbReference>
<evidence type="ECO:0000256" key="2">
    <source>
        <dbReference type="SAM" id="Phobius"/>
    </source>
</evidence>
<keyword evidence="2" id="KW-0812">Transmembrane</keyword>
<keyword evidence="2" id="KW-0472">Membrane</keyword>
<protein>
    <submittedName>
        <fullName evidence="3">Uncharacterized protein</fullName>
    </submittedName>
</protein>
<feature type="transmembrane region" description="Helical" evidence="2">
    <location>
        <begin position="7"/>
        <end position="25"/>
    </location>
</feature>
<proteinExistence type="predicted"/>
<dbReference type="Proteomes" id="UP001500190">
    <property type="component" value="Unassembled WGS sequence"/>
</dbReference>
<dbReference type="SUPFAM" id="SSF103473">
    <property type="entry name" value="MFS general substrate transporter"/>
    <property type="match status" value="1"/>
</dbReference>
<evidence type="ECO:0000313" key="3">
    <source>
        <dbReference type="EMBL" id="GAA1581636.1"/>
    </source>
</evidence>
<evidence type="ECO:0000256" key="1">
    <source>
        <dbReference type="SAM" id="MobiDB-lite"/>
    </source>
</evidence>
<feature type="compositionally biased region" description="Basic residues" evidence="1">
    <location>
        <begin position="127"/>
        <end position="141"/>
    </location>
</feature>
<feature type="transmembrane region" description="Helical" evidence="2">
    <location>
        <begin position="31"/>
        <end position="51"/>
    </location>
</feature>
<accession>A0ABP4PHZ7</accession>
<evidence type="ECO:0000313" key="4">
    <source>
        <dbReference type="Proteomes" id="UP001500190"/>
    </source>
</evidence>
<name>A0ABP4PHZ7_9ACTN</name>
<sequence length="242" mass="25834">MAMVCRVGWVVFCGVAGVAGLLGAADWPVSVLVLLFAVAGATGGMIALVVLNPDETTRRPREVWTTVAKCTVLSGAGTIVIAGLGSLAGTWTAVLVGLFVIGGSPYVVPHWIGWFREPPAPRPAPRPARRPKKQAKAKHQPAARPVEDLTDLTDLSDEALCLAWRASFPGLQRAASPVDQLRVVEERRAYLDELARRHPDGVAAWLASNPRAAGDPTRFVRGDVALGQHTIDWNSLIQGTDN</sequence>
<keyword evidence="2" id="KW-1133">Transmembrane helix</keyword>
<dbReference type="EMBL" id="BAAAND010000004">
    <property type="protein sequence ID" value="GAA1581636.1"/>
    <property type="molecule type" value="Genomic_DNA"/>
</dbReference>
<feature type="region of interest" description="Disordered" evidence="1">
    <location>
        <begin position="119"/>
        <end position="145"/>
    </location>
</feature>
<comment type="caution">
    <text evidence="3">The sequence shown here is derived from an EMBL/GenBank/DDBJ whole genome shotgun (WGS) entry which is preliminary data.</text>
</comment>
<reference evidence="4" key="1">
    <citation type="journal article" date="2019" name="Int. J. Syst. Evol. Microbiol.">
        <title>The Global Catalogue of Microorganisms (GCM) 10K type strain sequencing project: providing services to taxonomists for standard genome sequencing and annotation.</title>
        <authorList>
            <consortium name="The Broad Institute Genomics Platform"/>
            <consortium name="The Broad Institute Genome Sequencing Center for Infectious Disease"/>
            <person name="Wu L."/>
            <person name="Ma J."/>
        </authorList>
    </citation>
    <scope>NUCLEOTIDE SEQUENCE [LARGE SCALE GENOMIC DNA]</scope>
    <source>
        <strain evidence="4">JCM 14304</strain>
    </source>
</reference>
<keyword evidence="4" id="KW-1185">Reference proteome</keyword>
<dbReference type="RefSeq" id="WP_344190918.1">
    <property type="nucleotide sequence ID" value="NZ_BAAAND010000004.1"/>
</dbReference>
<gene>
    <name evidence="3" type="ORF">GCM10009742_27960</name>
</gene>
<feature type="transmembrane region" description="Helical" evidence="2">
    <location>
        <begin position="63"/>
        <end position="84"/>
    </location>
</feature>
<organism evidence="3 4">
    <name type="scientific">Kribbella karoonensis</name>
    <dbReference type="NCBI Taxonomy" id="324851"/>
    <lineage>
        <taxon>Bacteria</taxon>
        <taxon>Bacillati</taxon>
        <taxon>Actinomycetota</taxon>
        <taxon>Actinomycetes</taxon>
        <taxon>Propionibacteriales</taxon>
        <taxon>Kribbellaceae</taxon>
        <taxon>Kribbella</taxon>
    </lineage>
</organism>